<sequence>MEPGLMAATWSREHGSTRDEFRRRSAHVYWKECLVDRDPQTPSQYPFALSHRAGPPRIRMDNS</sequence>
<accession>W9W348</accession>
<dbReference type="RefSeq" id="XP_007751060.1">
    <property type="nucleotide sequence ID" value="XM_007752870.1"/>
</dbReference>
<dbReference type="HOGENOM" id="CLU_2885599_0_0_1"/>
<dbReference type="GeneID" id="19196987"/>
<dbReference type="AlphaFoldDB" id="W9W348"/>
<gene>
    <name evidence="2" type="ORF">A1O5_12301</name>
</gene>
<dbReference type="EMBL" id="AMGX01000032">
    <property type="protein sequence ID" value="EXJ59420.1"/>
    <property type="molecule type" value="Genomic_DNA"/>
</dbReference>
<feature type="region of interest" description="Disordered" evidence="1">
    <location>
        <begin position="41"/>
        <end position="63"/>
    </location>
</feature>
<evidence type="ECO:0000313" key="3">
    <source>
        <dbReference type="Proteomes" id="UP000019471"/>
    </source>
</evidence>
<organism evidence="2 3">
    <name type="scientific">Cladophialophora psammophila CBS 110553</name>
    <dbReference type="NCBI Taxonomy" id="1182543"/>
    <lineage>
        <taxon>Eukaryota</taxon>
        <taxon>Fungi</taxon>
        <taxon>Dikarya</taxon>
        <taxon>Ascomycota</taxon>
        <taxon>Pezizomycotina</taxon>
        <taxon>Eurotiomycetes</taxon>
        <taxon>Chaetothyriomycetidae</taxon>
        <taxon>Chaetothyriales</taxon>
        <taxon>Herpotrichiellaceae</taxon>
        <taxon>Cladophialophora</taxon>
    </lineage>
</organism>
<name>W9W348_9EURO</name>
<reference evidence="2 3" key="1">
    <citation type="submission" date="2013-03" db="EMBL/GenBank/DDBJ databases">
        <title>The Genome Sequence of Cladophialophora psammophila CBS 110553.</title>
        <authorList>
            <consortium name="The Broad Institute Genomics Platform"/>
            <person name="Cuomo C."/>
            <person name="de Hoog S."/>
            <person name="Gorbushina A."/>
            <person name="Walker B."/>
            <person name="Young S.K."/>
            <person name="Zeng Q."/>
            <person name="Gargeya S."/>
            <person name="Fitzgerald M."/>
            <person name="Haas B."/>
            <person name="Abouelleil A."/>
            <person name="Allen A.W."/>
            <person name="Alvarado L."/>
            <person name="Arachchi H.M."/>
            <person name="Berlin A.M."/>
            <person name="Chapman S.B."/>
            <person name="Gainer-Dewar J."/>
            <person name="Goldberg J."/>
            <person name="Griggs A."/>
            <person name="Gujja S."/>
            <person name="Hansen M."/>
            <person name="Howarth C."/>
            <person name="Imamovic A."/>
            <person name="Ireland A."/>
            <person name="Larimer J."/>
            <person name="McCowan C."/>
            <person name="Murphy C."/>
            <person name="Pearson M."/>
            <person name="Poon T.W."/>
            <person name="Priest M."/>
            <person name="Roberts A."/>
            <person name="Saif S."/>
            <person name="Shea T."/>
            <person name="Sisk P."/>
            <person name="Sykes S."/>
            <person name="Wortman J."/>
            <person name="Nusbaum C."/>
            <person name="Birren B."/>
        </authorList>
    </citation>
    <scope>NUCLEOTIDE SEQUENCE [LARGE SCALE GENOMIC DNA]</scope>
    <source>
        <strain evidence="2 3">CBS 110553</strain>
    </source>
</reference>
<proteinExistence type="predicted"/>
<dbReference type="Proteomes" id="UP000019471">
    <property type="component" value="Unassembled WGS sequence"/>
</dbReference>
<comment type="caution">
    <text evidence="2">The sequence shown here is derived from an EMBL/GenBank/DDBJ whole genome shotgun (WGS) entry which is preliminary data.</text>
</comment>
<evidence type="ECO:0000313" key="2">
    <source>
        <dbReference type="EMBL" id="EXJ59420.1"/>
    </source>
</evidence>
<evidence type="ECO:0000256" key="1">
    <source>
        <dbReference type="SAM" id="MobiDB-lite"/>
    </source>
</evidence>
<keyword evidence="3" id="KW-1185">Reference proteome</keyword>
<protein>
    <submittedName>
        <fullName evidence="2">Uncharacterized protein</fullName>
    </submittedName>
</protein>